<dbReference type="InterPro" id="IPR026847">
    <property type="entry name" value="VPS13"/>
</dbReference>
<keyword evidence="7" id="KW-1185">Reference proteome</keyword>
<dbReference type="InterPro" id="IPR026854">
    <property type="entry name" value="VPS13_N"/>
</dbReference>
<dbReference type="Gene3D" id="1.10.8.10">
    <property type="entry name" value="DNA helicase RuvA subunit, C-terminal domain"/>
    <property type="match status" value="1"/>
</dbReference>
<dbReference type="SUPFAM" id="SSF46934">
    <property type="entry name" value="UBA-like"/>
    <property type="match status" value="1"/>
</dbReference>
<dbReference type="InterPro" id="IPR015940">
    <property type="entry name" value="UBA"/>
</dbReference>
<feature type="region of interest" description="Disordered" evidence="4">
    <location>
        <begin position="1736"/>
        <end position="1755"/>
    </location>
</feature>
<sequence>MLEGLAAWVINNYLGKYVENLNTDQLSIAILRGSVEMENLPIRKDALRHFDLPLKVRAGFIGKVRLEIPMTRMRSSPWIIYLEQVYAIISPIHPSEYDADEEDMYDQERKMSLLDTLEAKWRAEKEAKQESYYKSSYSSWLNMGTSVASNILENLQLQISDVHFRYEDQLTNPQVPFTFGLTLETLIAHTCDEDWAPKYMPQNKQSSSFRYKYLELKNLGIYWNVHGKLLGNKPLGEAAATLFRQSQEKGSYEYLLSPICADARLKHNLQQSPLRDKENPRFSCDLQIHDILLNISDEQFRCLSAWVQMFDCIDKQRKYCRWHPRLPLVGNARAYWQFGVDVLLLDFRRRKQQRNWKYALERARDVLLYVQAYKEHLANPVGLSSSQKIHKEICEQQWSYEELKVLRELSMEALNESVIMKKGTIAKPGDSNRDQGQGLLQRFFPLWRGWYENYDTPPETPEGSYVLEPEISKWEKDQYKCTQQDEEILEALSDTMENSTFFKRDSLFLLLRVQLKELKFCLSSSSHAARLNQYAMKTVSLTREPLCEFNVQDMEVGMESRPRSQSYAFHLKLNAVNLEDKVTSNTIFPLLIFSSPRGDKSSQATLPCRILSPSRALGIENQVHPFLEVFYEHHPPNANINRRLHMVTRALDVVYNPAFIKCIMEKFSLPHDEGHFHVPTRFHQAARERYEMIKEQTKEEMFKNLQDIIQGKEVIFRQWEIHLNLVAPQIIIPEHFVDNEAFLVVLDLGRLYFSNRDETHETLLRTSSAPSAVMDHAPSDSDESEFVTPASTPGGRESACEGELEDKAGKMEKLLQHVAEKLLPPSFKRGSLYERFKLDLCDVQVILTKVKEKWKHALTKGSSVMHILDRFTISLMLEQHVCSPHEIHHEGGSPKMILSGNLQKLILHLNEDTLYSLAVLWKNVQEQAPFAPYSAPISPPWVKHDTLKRDFTLDMSESLLTVPTQSLLVQFSVSQLSVEVQSRGRGVAELQVTGVHSVLSKKTGGVDFSLTIHGLLLVDAMQTYGPDFELLMASHKNVCLDSLSGSIQDSPCLCEQIGDIPQAIPDMNAFGEEALITCELSVITGQSHHAEEKLVVASILFNTLDVIANQETIVELVAFAKRVSCMMDVATATDMPSPVEDEESFESATSLAMNLWKYRPLHMELTFDFSCLHVLFLRSIPNAGGSSRLSVQKVGTVTVTQAHIHAEMKNMKLDVEGSLGGMQMLDLTQGGSQFARVISVGVDPAIPPSHPHALPHLHSSIYLDDQENPNESKAFSFKLSCPMQQRSTKDPICLDMEMASVCYTHSPRFVSEATVCMEEIQECGSRLSHYMNTAAAEVTLELMKMNENSVLSTSIPDLQLKSGFARSGSPSMTGMWNVATFSQQLPIHMEKSAGIKLNIFLETPVLVLPTGLNNPDVFVCHLGKIQMTHDSSLADSHGASTIVESSNERHLHVQIQNVNLYSLNLDERLHHSCQISRLTVHELYSCKTGAHPILHDTALQINVAYHPHKDAQEPSSLLQVLSSTVIPLQISLSKSQYQQLWKMIDYVLEPPVVLKLHTSSKQSLNLDSMHTLLEKPEIPDSHQMHIQVCLEVQAFNVTLMPDPNEGQDPLICVALQNLSATFSKTEQFLSHVQVSLKSLSMEDLLVPSDSCARTLMTSYGEGDGSLFQSAHDSLSASCPNLHEADSLSSSASSLPTSAALSSSLPNALQTENVFLSWTRDKKVSFCNRRNKNSESEVLCLPSTPPPSPSASIKGDQSWVPSFEKLPSQENLMRISIVLVDPRASNFHTTYKSAQRHTTVDFNTLDVQINPSSWVMVLDFFGIMTANATVMEVKSAPPHVDDVGINIMSTSSSHGGLIVSAIPMEEEDKEKNTHLRVHVRSLAFIFHLEESVQLSKMKISNFSWDHNSKQGNMHGKGVLGSVTMSDLTSRAGLFPQRFGSDDPDMKRDVDMRFHLQMASIVYIHTQRFVTSMLRVVDNFLGYQKGLGELRASLRGAEVMEVYCHRSRIQLDLQIETPVIILPHCTFKPDVLVFDLGQITVKNRFLLAGDPLTSTNQKGLSSAATSPQSSSQAGFRCLLDVQHLDLRKTNVCVGHVMSELTSHSGILRNLGAYTIQMCGPPFLQNETHLKVQVERNLDSQKFHNVPDMTICAELLQLEISLDLAQFCLIKGVLFNNLGEDLDDIRPSETANSWSFNPATTSEALKEEVLGSTQTVYVTLAVYFDLINVTLNVKRSHGSETSLAKVNFIRSRFLQESYSNGSKDVDLVSQEIRVKDTRFDDIPKNWKQNLFEDILTPMRNVTPSASPTPGDPMQVELHYRSNQDFLRYTILLNSMRLLAIFDWWLEVFNFITTPALKPTPFQTKAMTRRSPVRSRHTTGGQVHSNPVASSLGILSRRELITDPHVVPFEMKLNIIESEIVILENPAQETSSAVFLRTTAVMSYRPSILEKPFSCNLTQCELFTSMVGGENDTALSIIQPVSVNLEVVGRRTEPKGVLDATVLNVTPVLEVHLLQLVSVRLSYWDMRLFLSILHRAKQQLEASVSSSLPTNFHNHMKALESLGFSRDDCLEALYANGSQVDEAAMWLIHKKVPTNSGRNSASLPSTRLQSKPLFNSLEVTMKNLSFCIIDDCRGIDVPLVELIFSSVFIERGMESGIGRMKAIIAGDYYNQALSGWEPFLEPWKAELSWQEKESSLNLEVKSSDSLNVNVTSSFVRLLKNVKANWSEDYEASNKERSSSWDCSGLRRRMPFIPFALKNDTGCELQFWAVTGLATMLPGMETGVGDETISEHLRRLQSSNTGTSVPQSPFHGSAGPGDTISFSFKERSRNRQVLSEGSQALTHQVIVHIKGWTKSLPVTVDKIGTYFCFISPIDQQVSGFGPTRLVFSVTFDGTARKLVSVRSSLLILNNLPFPVSLEMFNFETRHVSLERRQKTCIIQPAEVCPVPLNHTQSTLRVRPMPGGKRGGNSDFQYNLTSEALDWTKAMPKTPVYESIVSQSVIYSDPSPFRMCVKYNQDPYPSTRKVVQCSSLGSLSHHPLPLQPVHTVTLFSPLMLVNLLPCDVTFKVKNQSGEGGLIKASDQVSLHKVDLAEDLELAFRTEIFNQVSPFTIYPAMGNCTVRLTMMDSLKRVLELQMKITGRSGVFYKLVLSAPFWIVNKTGIPLVFRQDGESRDATGQGEDHETGSCVTPLMFSLTDRDSGGLLKARLGKALHPSGNPQWCHPFHLEKGTCVRRLRVFSDDHSQVYLISISVAQGKGRYRDTYIVTISPRFMLFNCSIHTLQFAQSYYAVDDPGDEEKRTYLTSLPHSHLAFHWQRLDIPQLLHIRLLDTFSSYWSGGFKLDHVESFHVNIRDRAEKSHILHVEVLIEGATYFIIFSDPDTVPPPYKIDNRSFVNITYYQKGVEETYRRSILKAGTHIPYALDEPLLPPLMTVVAPGGVKATYDLNQLGEGSQLTYENLIYLIFTASFPESEALSDMSKLDPSLNNLVLDVEGQPGTPRVVLRPQKIGERSQLWRMTMDGMLEHVGSSPPRDHIERETSKRNKNIWVLDVAGLAPQPTEYTPLTLRRPDSRRSITQHWHFSSDGRLACDHANLYVQAKDGFHGIKPDAKSHLKTWHHYAEVVLGPPQPVTTLMLDSGIPIEQGISRKRFREGSGILSVRVATDGPKRVLQITDLIHKPSSAQEERVMLQHNWPEISLTIRLNQGMGISIVHQDMQEEILYIWMSNICFTIHRGHWAAKLDCSIQSVQVDNPYHAAQCPVLLHLLPQDKDDEYRHMPAVSFQLHKVYSHDYDKANLQLFHDLLLTIKGFDVRIEEMPLWRLLSFLGYNQSDIELEKELEPDNEAKVTSDIAASAQSTRFYFELIQVCFPQLRLSMVLDSNLDPTLRGIKRKLGLTLVQFENANIELRPYLRTHILETPHFLTASMKKHLTSELRSQAAKILGATDFLGNPLGFMYDVSEGVTELLTEGNVGGLVMNVTHGMANSTAKFTGTLSDAMGKVTLDERHEEIRRRLRKVPLDSSSTSHLAAGIKGLGYGILGGVTSIFSQTYYGATTEGITGMISGFGKGLVGTVTKPAVGFLDLATGAASAVRDTSRGDHHQIPARKRIPRVVMTLEGLLPRYNERNAQGQSILYSLNGGDTEESFVSILALIIQEREELLSALISSDRVRILDRKGSLCEVVQTIHFSDLKESKAVEEMGGDIRGSRQFFVEFLMESAANVENHVVPSEKKPRVRCSNALISQKVSQQVNNAKHLFDEFQHTLPPISSIPDLE</sequence>
<feature type="domain" description="UBA" evidence="5">
    <location>
        <begin position="2543"/>
        <end position="2586"/>
    </location>
</feature>
<dbReference type="CDD" id="cd23453">
    <property type="entry name" value="beta-trefoil_Ricin_VPS13D"/>
    <property type="match status" value="1"/>
</dbReference>
<dbReference type="PANTHER" id="PTHR16166">
    <property type="entry name" value="VACUOLAR PROTEIN SORTING-ASSOCIATED PROTEIN VPS13"/>
    <property type="match status" value="1"/>
</dbReference>
<reference evidence="6" key="1">
    <citation type="submission" date="2020-11" db="EMBL/GenBank/DDBJ databases">
        <authorList>
            <person name="Tran Van P."/>
        </authorList>
    </citation>
    <scope>NUCLEOTIDE SEQUENCE</scope>
</reference>
<accession>A0A7R8X8C9</accession>
<dbReference type="InterPro" id="IPR009543">
    <property type="entry name" value="VPS13_VAB"/>
</dbReference>
<dbReference type="Proteomes" id="UP000677054">
    <property type="component" value="Unassembled WGS sequence"/>
</dbReference>
<name>A0A7R8X8C9_9CRUS</name>
<protein>
    <recommendedName>
        <fullName evidence="5">UBA domain-containing protein</fullName>
    </recommendedName>
</protein>
<feature type="region of interest" description="Disordered" evidence="4">
    <location>
        <begin position="767"/>
        <end position="798"/>
    </location>
</feature>
<evidence type="ECO:0000256" key="2">
    <source>
        <dbReference type="ARBA" id="ARBA00022448"/>
    </source>
</evidence>
<evidence type="ECO:0000256" key="4">
    <source>
        <dbReference type="SAM" id="MobiDB-lite"/>
    </source>
</evidence>
<dbReference type="GO" id="GO:0007005">
    <property type="term" value="P:mitochondrion organization"/>
    <property type="evidence" value="ECO:0007669"/>
    <property type="project" value="TreeGrafter"/>
</dbReference>
<comment type="similarity">
    <text evidence="1">Belongs to the VPS13 family.</text>
</comment>
<dbReference type="OrthoDB" id="272810at2759"/>
<dbReference type="GO" id="GO:0006869">
    <property type="term" value="P:lipid transport"/>
    <property type="evidence" value="ECO:0007669"/>
    <property type="project" value="UniProtKB-KW"/>
</dbReference>
<dbReference type="GO" id="GO:0006623">
    <property type="term" value="P:protein targeting to vacuole"/>
    <property type="evidence" value="ECO:0007669"/>
    <property type="project" value="TreeGrafter"/>
</dbReference>
<evidence type="ECO:0000313" key="6">
    <source>
        <dbReference type="EMBL" id="CAD7243009.1"/>
    </source>
</evidence>
<dbReference type="EMBL" id="LR899869">
    <property type="protein sequence ID" value="CAD7243009.1"/>
    <property type="molecule type" value="Genomic_DNA"/>
</dbReference>
<evidence type="ECO:0000256" key="3">
    <source>
        <dbReference type="ARBA" id="ARBA00023055"/>
    </source>
</evidence>
<dbReference type="EMBL" id="CAJPEV010000352">
    <property type="protein sequence ID" value="CAG0884335.1"/>
    <property type="molecule type" value="Genomic_DNA"/>
</dbReference>
<dbReference type="Pfam" id="PF12624">
    <property type="entry name" value="VPS13_N"/>
    <property type="match status" value="1"/>
</dbReference>
<keyword evidence="3" id="KW-0445">Lipid transport</keyword>
<evidence type="ECO:0000313" key="7">
    <source>
        <dbReference type="Proteomes" id="UP000677054"/>
    </source>
</evidence>
<gene>
    <name evidence="6" type="ORF">DSTB1V02_LOCUS2947</name>
</gene>
<dbReference type="InterPro" id="IPR056747">
    <property type="entry name" value="VPS13-like_M"/>
</dbReference>
<dbReference type="GO" id="GO:0045053">
    <property type="term" value="P:protein retention in Golgi apparatus"/>
    <property type="evidence" value="ECO:0007669"/>
    <property type="project" value="TreeGrafter"/>
</dbReference>
<dbReference type="Pfam" id="PF25036">
    <property type="entry name" value="VPS13_VAB"/>
    <property type="match status" value="1"/>
</dbReference>
<dbReference type="PROSITE" id="PS50030">
    <property type="entry name" value="UBA"/>
    <property type="match status" value="1"/>
</dbReference>
<organism evidence="6">
    <name type="scientific">Darwinula stevensoni</name>
    <dbReference type="NCBI Taxonomy" id="69355"/>
    <lineage>
        <taxon>Eukaryota</taxon>
        <taxon>Metazoa</taxon>
        <taxon>Ecdysozoa</taxon>
        <taxon>Arthropoda</taxon>
        <taxon>Crustacea</taxon>
        <taxon>Oligostraca</taxon>
        <taxon>Ostracoda</taxon>
        <taxon>Podocopa</taxon>
        <taxon>Podocopida</taxon>
        <taxon>Darwinulocopina</taxon>
        <taxon>Darwinuloidea</taxon>
        <taxon>Darwinulidae</taxon>
        <taxon>Darwinula</taxon>
    </lineage>
</organism>
<dbReference type="PANTHER" id="PTHR16166:SF141">
    <property type="entry name" value="INTERMEMBRANE LIPID TRANSFER PROTEIN VPS13D"/>
    <property type="match status" value="1"/>
</dbReference>
<evidence type="ECO:0000256" key="1">
    <source>
        <dbReference type="ARBA" id="ARBA00006545"/>
    </source>
</evidence>
<keyword evidence="2" id="KW-0813">Transport</keyword>
<evidence type="ECO:0000259" key="5">
    <source>
        <dbReference type="PROSITE" id="PS50030"/>
    </source>
</evidence>
<dbReference type="Pfam" id="PF25033">
    <property type="entry name" value="VPS13_M"/>
    <property type="match status" value="1"/>
</dbReference>
<proteinExistence type="inferred from homology"/>
<dbReference type="InterPro" id="IPR009060">
    <property type="entry name" value="UBA-like_sf"/>
</dbReference>